<dbReference type="OrthoDB" id="1450060at2"/>
<dbReference type="AlphaFoldDB" id="A0A506PNE0"/>
<evidence type="ECO:0000313" key="3">
    <source>
        <dbReference type="Proteomes" id="UP000317332"/>
    </source>
</evidence>
<sequence length="151" mass="16939">MKNIILPFRFGIAISGSLIGYFLFLSLFNLHIKPAFSIFNAIIVGFGIFEAIRFYKYEQGENFTYSKGFTTGVITGSVSTIIFTIFFLLYTTEINKEFVAQLVDFMSGGKTIHVGLVVVVVAIMGLATTLVITLTCMQYFKNSWNLPKNQK</sequence>
<protein>
    <submittedName>
        <fullName evidence="2">DUF4199 domain-containing protein</fullName>
    </submittedName>
</protein>
<proteinExistence type="predicted"/>
<dbReference type="Proteomes" id="UP000317332">
    <property type="component" value="Unassembled WGS sequence"/>
</dbReference>
<dbReference type="Pfam" id="PF13858">
    <property type="entry name" value="DUF4199"/>
    <property type="match status" value="1"/>
</dbReference>
<feature type="transmembrane region" description="Helical" evidence="1">
    <location>
        <begin position="38"/>
        <end position="56"/>
    </location>
</feature>
<name>A0A506PNE0_9FLAO</name>
<dbReference type="EMBL" id="VHIQ01000002">
    <property type="protein sequence ID" value="TPV34792.1"/>
    <property type="molecule type" value="Genomic_DNA"/>
</dbReference>
<keyword evidence="1" id="KW-1133">Transmembrane helix</keyword>
<feature type="transmembrane region" description="Helical" evidence="1">
    <location>
        <begin position="68"/>
        <end position="92"/>
    </location>
</feature>
<feature type="transmembrane region" description="Helical" evidence="1">
    <location>
        <begin position="112"/>
        <end position="140"/>
    </location>
</feature>
<evidence type="ECO:0000256" key="1">
    <source>
        <dbReference type="SAM" id="Phobius"/>
    </source>
</evidence>
<reference evidence="2 3" key="1">
    <citation type="submission" date="2019-06" db="EMBL/GenBank/DDBJ databases">
        <title>Flavobacteriaceae Paucihalobacterium erythroidium CWB-1, complete genome.</title>
        <authorList>
            <person name="Wu S."/>
        </authorList>
    </citation>
    <scope>NUCLEOTIDE SEQUENCE [LARGE SCALE GENOMIC DNA]</scope>
    <source>
        <strain evidence="2 3">CWB-1</strain>
    </source>
</reference>
<keyword evidence="3" id="KW-1185">Reference proteome</keyword>
<comment type="caution">
    <text evidence="2">The sequence shown here is derived from an EMBL/GenBank/DDBJ whole genome shotgun (WGS) entry which is preliminary data.</text>
</comment>
<feature type="transmembrane region" description="Helical" evidence="1">
    <location>
        <begin position="12"/>
        <end position="32"/>
    </location>
</feature>
<evidence type="ECO:0000313" key="2">
    <source>
        <dbReference type="EMBL" id="TPV34792.1"/>
    </source>
</evidence>
<dbReference type="RefSeq" id="WP_140989215.1">
    <property type="nucleotide sequence ID" value="NZ_VHIQ01000002.1"/>
</dbReference>
<gene>
    <name evidence="2" type="ORF">FJ651_04465</name>
</gene>
<keyword evidence="1" id="KW-0472">Membrane</keyword>
<dbReference type="InterPro" id="IPR025250">
    <property type="entry name" value="DUF4199"/>
</dbReference>
<accession>A0A506PNE0</accession>
<keyword evidence="1" id="KW-0812">Transmembrane</keyword>
<organism evidence="2 3">
    <name type="scientific">Paucihalobacter ruber</name>
    <dbReference type="NCBI Taxonomy" id="2567861"/>
    <lineage>
        <taxon>Bacteria</taxon>
        <taxon>Pseudomonadati</taxon>
        <taxon>Bacteroidota</taxon>
        <taxon>Flavobacteriia</taxon>
        <taxon>Flavobacteriales</taxon>
        <taxon>Flavobacteriaceae</taxon>
        <taxon>Paucihalobacter</taxon>
    </lineage>
</organism>